<feature type="compositionally biased region" description="Low complexity" evidence="2">
    <location>
        <begin position="252"/>
        <end position="262"/>
    </location>
</feature>
<dbReference type="EMBL" id="CCKQ01018916">
    <property type="protein sequence ID" value="CDW90913.1"/>
    <property type="molecule type" value="Genomic_DNA"/>
</dbReference>
<keyword evidence="4" id="KW-1185">Reference proteome</keyword>
<feature type="region of interest" description="Disordered" evidence="2">
    <location>
        <begin position="590"/>
        <end position="665"/>
    </location>
</feature>
<reference evidence="3 4" key="1">
    <citation type="submission" date="2014-06" db="EMBL/GenBank/DDBJ databases">
        <authorList>
            <person name="Swart Estienne"/>
        </authorList>
    </citation>
    <scope>NUCLEOTIDE SEQUENCE [LARGE SCALE GENOMIC DNA]</scope>
    <source>
        <strain evidence="3 4">130c</strain>
    </source>
</reference>
<feature type="compositionally biased region" description="Polar residues" evidence="2">
    <location>
        <begin position="617"/>
        <end position="644"/>
    </location>
</feature>
<feature type="region of interest" description="Disordered" evidence="2">
    <location>
        <begin position="860"/>
        <end position="898"/>
    </location>
</feature>
<feature type="coiled-coil region" evidence="1">
    <location>
        <begin position="133"/>
        <end position="188"/>
    </location>
</feature>
<dbReference type="Proteomes" id="UP000039865">
    <property type="component" value="Unassembled WGS sequence"/>
</dbReference>
<evidence type="ECO:0000313" key="3">
    <source>
        <dbReference type="EMBL" id="CDW90913.1"/>
    </source>
</evidence>
<feature type="region of interest" description="Disordered" evidence="2">
    <location>
        <begin position="416"/>
        <end position="464"/>
    </location>
</feature>
<dbReference type="AlphaFoldDB" id="A0A078BBI0"/>
<accession>A0A078BBI0</accession>
<dbReference type="OMA" id="WSETMEN"/>
<name>A0A078BBI0_STYLE</name>
<feature type="region of interest" description="Disordered" evidence="2">
    <location>
        <begin position="58"/>
        <end position="94"/>
    </location>
</feature>
<gene>
    <name evidence="3" type="primary">Contig5477.g5853</name>
    <name evidence="3" type="ORF">STYLEM_20061</name>
</gene>
<feature type="compositionally biased region" description="Low complexity" evidence="2">
    <location>
        <begin position="886"/>
        <end position="896"/>
    </location>
</feature>
<feature type="compositionally biased region" description="Polar residues" evidence="2">
    <location>
        <begin position="75"/>
        <end position="93"/>
    </location>
</feature>
<sequence>MKNQHQQEEGVTPTNKNKYTSHRLRDIELNQSNNYDKYKQNDFRGNYQFNQQDSYQNYDNILGRNDSSRLDDESMQISGLESSESPIQDNLDLSSSRGYRYKSYKTRRMNTQIENQLNSTQDREAFSKAYVQIKNQELKIKQLKIDLRDLHQRLKRSEQIKEKSLLELERIENENQHIQDENKELKGIYQTQDAEIKFLRQQNGRLKQVLKDKAMEQKDFLLGIDESLIDNLDDSYSTQQTYASKDHQSGRNNNNNYQHQNTNYNNNITNGFKQVQNYQEMSPGKQRSDSLFNSDKTQLDDIKRTLDQLTRQASQTNNNADHKNDQMTIKSAQEIAVLKSQVILLEQNNQQLKQSNTFSTESYQKLRQDYEHIKEKYIQLKDNFSIVQETKDRLESKNEQLQNQLNQLQKERDSYQYGTNNQSSGIKNQQQSESLQRQTVQKSKFAQISPSPLQDNSNNDNSQYFMQSSTNFEQVPPQQSLFDELQNMNGDSIMNMSNINKSKMQNTTVNTNMNNVTRNNEGQKTSQMQESTISKLMQIQSEITKIKDLKLEQANSQNSGNKTEENDIAVKNNMLLNMILTKLNEAQQINSANTQNQHQSQQNNSEKNQDSAHKKQSSSLSNGNDTNPSNNGQDSTKNHGQSQDSSRKSNRLSGSTNNNPNQTTILDVTGSIFPCIGKPLHKANQQDHNIGMNPSKQLFGQNGIMHTSKIMHAGNAPSEDPSFIDDYNMIIEQTSNRRKIDMGKDEQNYLEPIDEDENDGLNISHLSLQSYTHESVQTRQDRKEQFFKEHYKKIDGYESKSTKCSQDSGALRSNLFLNRNFGQKSRNSLQSNHVKSQPNLQNVFESQQQQNTQFNQLFSNVYNQPPRGGSRHLQTHEQKKSVKDTNSQSRNSSQRSVNTTLLLRQSLIGNYLLNYQATMGYGVQNNN</sequence>
<keyword evidence="1" id="KW-0175">Coiled coil</keyword>
<feature type="compositionally biased region" description="Basic and acidic residues" evidence="2">
    <location>
        <begin position="874"/>
        <end position="883"/>
    </location>
</feature>
<feature type="compositionally biased region" description="Polar residues" evidence="2">
    <location>
        <begin position="651"/>
        <end position="665"/>
    </location>
</feature>
<feature type="region of interest" description="Disordered" evidence="2">
    <location>
        <begin position="1"/>
        <end position="23"/>
    </location>
</feature>
<feature type="region of interest" description="Disordered" evidence="2">
    <location>
        <begin position="239"/>
        <end position="262"/>
    </location>
</feature>
<organism evidence="3 4">
    <name type="scientific">Stylonychia lemnae</name>
    <name type="common">Ciliate</name>
    <dbReference type="NCBI Taxonomy" id="5949"/>
    <lineage>
        <taxon>Eukaryota</taxon>
        <taxon>Sar</taxon>
        <taxon>Alveolata</taxon>
        <taxon>Ciliophora</taxon>
        <taxon>Intramacronucleata</taxon>
        <taxon>Spirotrichea</taxon>
        <taxon>Stichotrichia</taxon>
        <taxon>Sporadotrichida</taxon>
        <taxon>Oxytrichidae</taxon>
        <taxon>Stylonychinae</taxon>
        <taxon>Stylonychia</taxon>
    </lineage>
</organism>
<dbReference type="InParanoid" id="A0A078BBI0"/>
<evidence type="ECO:0000313" key="4">
    <source>
        <dbReference type="Proteomes" id="UP000039865"/>
    </source>
</evidence>
<evidence type="ECO:0000256" key="2">
    <source>
        <dbReference type="SAM" id="MobiDB-lite"/>
    </source>
</evidence>
<proteinExistence type="predicted"/>
<evidence type="ECO:0000256" key="1">
    <source>
        <dbReference type="SAM" id="Coils"/>
    </source>
</evidence>
<protein>
    <submittedName>
        <fullName evidence="3">Uncharacterized protein</fullName>
    </submittedName>
</protein>
<feature type="compositionally biased region" description="Low complexity" evidence="2">
    <location>
        <begin position="590"/>
        <end position="606"/>
    </location>
</feature>